<evidence type="ECO:0000256" key="3">
    <source>
        <dbReference type="ARBA" id="ARBA00023002"/>
    </source>
</evidence>
<evidence type="ECO:0000256" key="2">
    <source>
        <dbReference type="ARBA" id="ARBA00007358"/>
    </source>
</evidence>
<dbReference type="Gene3D" id="1.20.1090.10">
    <property type="entry name" value="Dehydroquinate synthase-like - alpha domain"/>
    <property type="match status" value="1"/>
</dbReference>
<comment type="catalytic activity">
    <reaction evidence="5">
        <text>a primary alcohol + NAD(+) = an aldehyde + NADH + H(+)</text>
        <dbReference type="Rhea" id="RHEA:10736"/>
        <dbReference type="ChEBI" id="CHEBI:15378"/>
        <dbReference type="ChEBI" id="CHEBI:15734"/>
        <dbReference type="ChEBI" id="CHEBI:17478"/>
        <dbReference type="ChEBI" id="CHEBI:57540"/>
        <dbReference type="ChEBI" id="CHEBI:57945"/>
        <dbReference type="EC" id="1.1.1.1"/>
    </reaction>
</comment>
<organism evidence="8 9">
    <name type="scientific">Vineibacter terrae</name>
    <dbReference type="NCBI Taxonomy" id="2586908"/>
    <lineage>
        <taxon>Bacteria</taxon>
        <taxon>Pseudomonadati</taxon>
        <taxon>Pseudomonadota</taxon>
        <taxon>Alphaproteobacteria</taxon>
        <taxon>Hyphomicrobiales</taxon>
        <taxon>Vineibacter</taxon>
    </lineage>
</organism>
<evidence type="ECO:0000259" key="7">
    <source>
        <dbReference type="Pfam" id="PF25137"/>
    </source>
</evidence>
<comment type="similarity">
    <text evidence="2">Belongs to the iron-containing alcohol dehydrogenase family.</text>
</comment>
<feature type="domain" description="Alcohol dehydrogenase iron-type/glycerol dehydrogenase GldA" evidence="6">
    <location>
        <begin position="8"/>
        <end position="178"/>
    </location>
</feature>
<dbReference type="GO" id="GO:0004022">
    <property type="term" value="F:alcohol dehydrogenase (NAD+) activity"/>
    <property type="evidence" value="ECO:0007669"/>
    <property type="project" value="UniProtKB-EC"/>
</dbReference>
<dbReference type="Pfam" id="PF25137">
    <property type="entry name" value="ADH_Fe_C"/>
    <property type="match status" value="1"/>
</dbReference>
<sequence length="383" mass="39974">MALITYLTRIQFDFGALKLLDAELQLLGMRRPLVITDKGVIAAGIWDKVKASLPGNMPVTVYDGTPENPTEPAMRDALALYMSEGCDGIIAIGGGSPMDLAKAVGLMATHPGDSLQPYAMVEGGTAKITPKVAPIVAIPTTSGTGSEVSRGGVIIMDSGRKLAIGSPNLIPRLALVDPELTLGLPPHLTAGTGMDAIAHCMETFMAPSVNPPAEAIALDGLDKAWRHLERAVRTGGDREARWNLAMAAMEGAMCFQKGLGAVHALSHPSGALKGLRLHHGTLNAVYMPAVIRYNAPAVGDKIARMAQVIGLPEREATAEGLADAVAAMNERIGIPAGLKAMGVPESAFLTVAEGALGDHCHLTTPRQPTKAEYIGLMEASYGA</sequence>
<dbReference type="AlphaFoldDB" id="A0A5C8PHZ9"/>
<dbReference type="InterPro" id="IPR001670">
    <property type="entry name" value="ADH_Fe/GldA"/>
</dbReference>
<evidence type="ECO:0000259" key="6">
    <source>
        <dbReference type="Pfam" id="PF00465"/>
    </source>
</evidence>
<keyword evidence="9" id="KW-1185">Reference proteome</keyword>
<dbReference type="InterPro" id="IPR056798">
    <property type="entry name" value="ADH_Fe_C"/>
</dbReference>
<dbReference type="GO" id="GO:0046872">
    <property type="term" value="F:metal ion binding"/>
    <property type="evidence" value="ECO:0007669"/>
    <property type="project" value="InterPro"/>
</dbReference>
<accession>A0A5C8PHZ9</accession>
<gene>
    <name evidence="8" type="ORF">FHP25_22055</name>
</gene>
<dbReference type="Pfam" id="PF00465">
    <property type="entry name" value="Fe-ADH"/>
    <property type="match status" value="1"/>
</dbReference>
<proteinExistence type="inferred from homology"/>
<dbReference type="PROSITE" id="PS00913">
    <property type="entry name" value="ADH_IRON_1"/>
    <property type="match status" value="1"/>
</dbReference>
<protein>
    <submittedName>
        <fullName evidence="8">Iron-containing alcohol dehydrogenase</fullName>
    </submittedName>
</protein>
<dbReference type="Proteomes" id="UP000321638">
    <property type="component" value="Unassembled WGS sequence"/>
</dbReference>
<dbReference type="CDD" id="cd14861">
    <property type="entry name" value="Fe-ADH-like"/>
    <property type="match status" value="1"/>
</dbReference>
<evidence type="ECO:0000256" key="4">
    <source>
        <dbReference type="ARBA" id="ARBA00023027"/>
    </source>
</evidence>
<reference evidence="8 9" key="1">
    <citation type="submission" date="2019-06" db="EMBL/GenBank/DDBJ databases">
        <title>New taxonomy in bacterial strain CC-CFT640, isolated from vineyard.</title>
        <authorList>
            <person name="Lin S.-Y."/>
            <person name="Tsai C.-F."/>
            <person name="Young C.-C."/>
        </authorList>
    </citation>
    <scope>NUCLEOTIDE SEQUENCE [LARGE SCALE GENOMIC DNA]</scope>
    <source>
        <strain evidence="8 9">CC-CFT640</strain>
    </source>
</reference>
<dbReference type="InterPro" id="IPR018211">
    <property type="entry name" value="ADH_Fe_CS"/>
</dbReference>
<dbReference type="EMBL" id="VDUZ01000027">
    <property type="protein sequence ID" value="TXL73121.1"/>
    <property type="molecule type" value="Genomic_DNA"/>
</dbReference>
<dbReference type="RefSeq" id="WP_147849141.1">
    <property type="nucleotide sequence ID" value="NZ_VDUZ01000027.1"/>
</dbReference>
<dbReference type="OrthoDB" id="9815791at2"/>
<evidence type="ECO:0000256" key="5">
    <source>
        <dbReference type="ARBA" id="ARBA00049243"/>
    </source>
</evidence>
<dbReference type="InterPro" id="IPR039697">
    <property type="entry name" value="Alcohol_dehydrogenase_Fe"/>
</dbReference>
<dbReference type="FunFam" id="3.40.50.1970:FF:000003">
    <property type="entry name" value="Alcohol dehydrogenase, iron-containing"/>
    <property type="match status" value="1"/>
</dbReference>
<comment type="cofactor">
    <cofactor evidence="1">
        <name>Fe cation</name>
        <dbReference type="ChEBI" id="CHEBI:24875"/>
    </cofactor>
</comment>
<evidence type="ECO:0000256" key="1">
    <source>
        <dbReference type="ARBA" id="ARBA00001962"/>
    </source>
</evidence>
<name>A0A5C8PHZ9_9HYPH</name>
<dbReference type="SUPFAM" id="SSF56796">
    <property type="entry name" value="Dehydroquinate synthase-like"/>
    <property type="match status" value="1"/>
</dbReference>
<feature type="domain" description="Fe-containing alcohol dehydrogenase-like C-terminal" evidence="7">
    <location>
        <begin position="189"/>
        <end position="381"/>
    </location>
</feature>
<keyword evidence="3" id="KW-0560">Oxidoreductase</keyword>
<dbReference type="Gene3D" id="3.40.50.1970">
    <property type="match status" value="1"/>
</dbReference>
<evidence type="ECO:0000313" key="8">
    <source>
        <dbReference type="EMBL" id="TXL73121.1"/>
    </source>
</evidence>
<comment type="caution">
    <text evidence="8">The sequence shown here is derived from an EMBL/GenBank/DDBJ whole genome shotgun (WGS) entry which is preliminary data.</text>
</comment>
<dbReference type="PANTHER" id="PTHR11496">
    <property type="entry name" value="ALCOHOL DEHYDROGENASE"/>
    <property type="match status" value="1"/>
</dbReference>
<dbReference type="PANTHER" id="PTHR11496:SF102">
    <property type="entry name" value="ALCOHOL DEHYDROGENASE 4"/>
    <property type="match status" value="1"/>
</dbReference>
<evidence type="ECO:0000313" key="9">
    <source>
        <dbReference type="Proteomes" id="UP000321638"/>
    </source>
</evidence>
<keyword evidence="4" id="KW-0520">NAD</keyword>